<dbReference type="SUPFAM" id="SSF54373">
    <property type="entry name" value="FAD-linked reductases, C-terminal domain"/>
    <property type="match status" value="1"/>
</dbReference>
<evidence type="ECO:0000256" key="1">
    <source>
        <dbReference type="ARBA" id="ARBA00007992"/>
    </source>
</evidence>
<evidence type="ECO:0000313" key="8">
    <source>
        <dbReference type="Proteomes" id="UP001642482"/>
    </source>
</evidence>
<name>A0ABP0B3F4_9PEZI</name>
<dbReference type="Gene3D" id="3.50.50.60">
    <property type="entry name" value="FAD/NAD(P)-binding domain"/>
    <property type="match status" value="1"/>
</dbReference>
<evidence type="ECO:0000256" key="3">
    <source>
        <dbReference type="ARBA" id="ARBA00022827"/>
    </source>
</evidence>
<keyword evidence="2" id="KW-0285">Flavoprotein</keyword>
<keyword evidence="5" id="KW-0503">Monooxygenase</keyword>
<organism evidence="7 8">
    <name type="scientific">Sporothrix eucalyptigena</name>
    <dbReference type="NCBI Taxonomy" id="1812306"/>
    <lineage>
        <taxon>Eukaryota</taxon>
        <taxon>Fungi</taxon>
        <taxon>Dikarya</taxon>
        <taxon>Ascomycota</taxon>
        <taxon>Pezizomycotina</taxon>
        <taxon>Sordariomycetes</taxon>
        <taxon>Sordariomycetidae</taxon>
        <taxon>Ophiostomatales</taxon>
        <taxon>Ophiostomataceae</taxon>
        <taxon>Sporothrix</taxon>
    </lineage>
</organism>
<comment type="caution">
    <text evidence="7">The sequence shown here is derived from an EMBL/GenBank/DDBJ whole genome shotgun (WGS) entry which is preliminary data.</text>
</comment>
<dbReference type="PANTHER" id="PTHR13789:SF215">
    <property type="entry name" value="FAD-BINDING DOMAIN-CONTAINING PROTEIN-RELATED"/>
    <property type="match status" value="1"/>
</dbReference>
<evidence type="ECO:0000256" key="4">
    <source>
        <dbReference type="ARBA" id="ARBA00023002"/>
    </source>
</evidence>
<gene>
    <name evidence="7" type="ORF">SEUCBS140593_002041</name>
</gene>
<dbReference type="Pfam" id="PF01494">
    <property type="entry name" value="FAD_binding_3"/>
    <property type="match status" value="1"/>
</dbReference>
<sequence length="439" mass="48956">MALNVAVVGGGISGLSAAVSLRRAGHIVHVYERSSHNNEVGAAIHVPPNAARALLAWGLDPVHAKFVTTKSSYRANEKTLVRFHMGKEVEEQIPIRCGAPWFLAHRVDLHEELKRLATEPESPGAPGHPADVSLRTKIIHYNTDEPSITLDNGEIIKPDVVIAADGIYSIAVEAILGEPRPLDAPQNACFRFLIPADDINADPKTKFFTEDDDGQMKFFVGDNKRIVSYPCRDNEVHNFVAIYNTEHEALDLSKKESRHSPEDKAKLLNKYSDVHPDLFAVISKATEVMQWPLLFRPPIPTWTKGSVALAGDAAHPMLPHQGQGGAQGIEDGVVLGIVLVGATKETMEERLKMYEKIRRNRASIIQIFSNAGQDQPELIRKDVSEFMPEDRIPKRPEDFFEYNFRYDIIEDSVTQLKKRYPTFELPGNFFQTTPGRIAS</sequence>
<evidence type="ECO:0000256" key="2">
    <source>
        <dbReference type="ARBA" id="ARBA00022630"/>
    </source>
</evidence>
<keyword evidence="3" id="KW-0274">FAD</keyword>
<evidence type="ECO:0000256" key="5">
    <source>
        <dbReference type="ARBA" id="ARBA00023033"/>
    </source>
</evidence>
<dbReference type="SUPFAM" id="SSF51905">
    <property type="entry name" value="FAD/NAD(P)-binding domain"/>
    <property type="match status" value="1"/>
</dbReference>
<feature type="domain" description="FAD-binding" evidence="6">
    <location>
        <begin position="4"/>
        <end position="363"/>
    </location>
</feature>
<evidence type="ECO:0000259" key="6">
    <source>
        <dbReference type="Pfam" id="PF01494"/>
    </source>
</evidence>
<accession>A0ABP0B3F4</accession>
<reference evidence="7 8" key="1">
    <citation type="submission" date="2024-01" db="EMBL/GenBank/DDBJ databases">
        <authorList>
            <person name="Allen C."/>
            <person name="Tagirdzhanova G."/>
        </authorList>
    </citation>
    <scope>NUCLEOTIDE SEQUENCE [LARGE SCALE GENOMIC DNA]</scope>
</reference>
<comment type="similarity">
    <text evidence="1">Belongs to the paxM FAD-dependent monooxygenase family.</text>
</comment>
<dbReference type="Proteomes" id="UP001642482">
    <property type="component" value="Unassembled WGS sequence"/>
</dbReference>
<dbReference type="InterPro" id="IPR002938">
    <property type="entry name" value="FAD-bd"/>
</dbReference>
<dbReference type="EMBL" id="CAWUHD010000012">
    <property type="protein sequence ID" value="CAK7214007.1"/>
    <property type="molecule type" value="Genomic_DNA"/>
</dbReference>
<keyword evidence="4" id="KW-0560">Oxidoreductase</keyword>
<evidence type="ECO:0000313" key="7">
    <source>
        <dbReference type="EMBL" id="CAK7214007.1"/>
    </source>
</evidence>
<dbReference type="PANTHER" id="PTHR13789">
    <property type="entry name" value="MONOOXYGENASE"/>
    <property type="match status" value="1"/>
</dbReference>
<protein>
    <recommendedName>
        <fullName evidence="6">FAD-binding domain-containing protein</fullName>
    </recommendedName>
</protein>
<dbReference type="InterPro" id="IPR036188">
    <property type="entry name" value="FAD/NAD-bd_sf"/>
</dbReference>
<dbReference type="InterPro" id="IPR050493">
    <property type="entry name" value="FAD-dep_Monooxygenase_BioMet"/>
</dbReference>
<proteinExistence type="inferred from homology"/>
<keyword evidence="8" id="KW-1185">Reference proteome</keyword>
<dbReference type="PRINTS" id="PR00420">
    <property type="entry name" value="RNGMNOXGNASE"/>
</dbReference>